<reference evidence="1" key="1">
    <citation type="submission" date="2022-10" db="EMBL/GenBank/DDBJ databases">
        <title>The complete genomes of actinobacterial strains from the NBC collection.</title>
        <authorList>
            <person name="Joergensen T.S."/>
            <person name="Alvarez Arevalo M."/>
            <person name="Sterndorff E.B."/>
            <person name="Faurdal D."/>
            <person name="Vuksanovic O."/>
            <person name="Mourched A.-S."/>
            <person name="Charusanti P."/>
            <person name="Shaw S."/>
            <person name="Blin K."/>
            <person name="Weber T."/>
        </authorList>
    </citation>
    <scope>NUCLEOTIDE SEQUENCE</scope>
    <source>
        <strain evidence="1">NBC_00222</strain>
    </source>
</reference>
<keyword evidence="2" id="KW-1185">Reference proteome</keyword>
<protein>
    <recommendedName>
        <fullName evidence="3">Lipoprotein</fullName>
    </recommendedName>
</protein>
<gene>
    <name evidence="1" type="ORF">OHA16_02015</name>
</gene>
<dbReference type="RefSeq" id="WP_328952931.1">
    <property type="nucleotide sequence ID" value="NZ_CP108110.1"/>
</dbReference>
<accession>A0ABZ1TUP8</accession>
<sequence length="217" mass="21286">MQRFLHARERASGGPNRRIGLAAIALAGSVLVAAGCASSSTAPSTASSRPFSPDAGSFSGELPSSVASAKSSLLESASAAASAASAAASLAEASRSAAAASFEASVSAQLAAGRAEAQSVLSGTQGTGNALSDITLTGLPKAQTAGLNAALVTVVNSTASTASYAIKVEFLDGDQVVDTTVLGIKDVAPGAKATATAFSSLDRDKALVPRVAQAQRY</sequence>
<dbReference type="EMBL" id="CP108110">
    <property type="protein sequence ID" value="WUQ81859.1"/>
    <property type="molecule type" value="Genomic_DNA"/>
</dbReference>
<proteinExistence type="predicted"/>
<organism evidence="1 2">
    <name type="scientific">Kitasatospora purpeofusca</name>
    <dbReference type="NCBI Taxonomy" id="67352"/>
    <lineage>
        <taxon>Bacteria</taxon>
        <taxon>Bacillati</taxon>
        <taxon>Actinomycetota</taxon>
        <taxon>Actinomycetes</taxon>
        <taxon>Kitasatosporales</taxon>
        <taxon>Streptomycetaceae</taxon>
        <taxon>Kitasatospora</taxon>
    </lineage>
</organism>
<name>A0ABZ1TUP8_9ACTN</name>
<dbReference type="Proteomes" id="UP001432222">
    <property type="component" value="Chromosome"/>
</dbReference>
<evidence type="ECO:0000313" key="2">
    <source>
        <dbReference type="Proteomes" id="UP001432222"/>
    </source>
</evidence>
<evidence type="ECO:0008006" key="3">
    <source>
        <dbReference type="Google" id="ProtNLM"/>
    </source>
</evidence>
<evidence type="ECO:0000313" key="1">
    <source>
        <dbReference type="EMBL" id="WUQ81859.1"/>
    </source>
</evidence>